<dbReference type="AlphaFoldDB" id="K8EGU7"/>
<sequence length="280" mass="31275">MFAFSLKTASSSACTAMSDECFSGRRRTMKRFESIVPRAKKTTKKKGGSGDRGGGSGGSGGGFSQDWANYGSFDESYFEDADTMYKPSQMFNTTKAKRKSGAQNVLEILAEERKQRRAQNYVKYEEENWEEEEEEEYWEDEEEEEVEEEYVNASAPAASAQSTMGSVESKPKPTKPNNPPARRAPPPPPAPKVQSTPKPKPKPKPKPVKNETPEEAKAKATKTLAKWGFQEEDIAEAMKNASDGSTAKQMQIQVLDYLLETAPLENIPQEYLMDAKQKRM</sequence>
<evidence type="ECO:0000256" key="1">
    <source>
        <dbReference type="SAM" id="MobiDB-lite"/>
    </source>
</evidence>
<proteinExistence type="predicted"/>
<accession>K8EGU7</accession>
<evidence type="ECO:0000313" key="3">
    <source>
        <dbReference type="Proteomes" id="UP000198341"/>
    </source>
</evidence>
<keyword evidence="3" id="KW-1185">Reference proteome</keyword>
<dbReference type="Proteomes" id="UP000198341">
    <property type="component" value="Chromosome 6"/>
</dbReference>
<organism evidence="2 3">
    <name type="scientific">Bathycoccus prasinos</name>
    <dbReference type="NCBI Taxonomy" id="41875"/>
    <lineage>
        <taxon>Eukaryota</taxon>
        <taxon>Viridiplantae</taxon>
        <taxon>Chlorophyta</taxon>
        <taxon>Mamiellophyceae</taxon>
        <taxon>Mamiellales</taxon>
        <taxon>Bathycoccaceae</taxon>
        <taxon>Bathycoccus</taxon>
    </lineage>
</organism>
<feature type="compositionally biased region" description="Gly residues" evidence="1">
    <location>
        <begin position="50"/>
        <end position="63"/>
    </location>
</feature>
<dbReference type="RefSeq" id="XP_007512624.1">
    <property type="nucleotide sequence ID" value="XM_007512562.1"/>
</dbReference>
<gene>
    <name evidence="2" type="ORF">Bathy06g02830</name>
</gene>
<feature type="region of interest" description="Disordered" evidence="1">
    <location>
        <begin position="112"/>
        <end position="224"/>
    </location>
</feature>
<dbReference type="OrthoDB" id="498980at2759"/>
<dbReference type="KEGG" id="bpg:Bathy06g02830"/>
<reference evidence="2 3" key="1">
    <citation type="submission" date="2011-10" db="EMBL/GenBank/DDBJ databases">
        <authorList>
            <person name="Genoscope - CEA"/>
        </authorList>
    </citation>
    <scope>NUCLEOTIDE SEQUENCE [LARGE SCALE GENOMIC DNA]</scope>
    <source>
        <strain evidence="2 3">RCC 1105</strain>
    </source>
</reference>
<feature type="compositionally biased region" description="Pro residues" evidence="1">
    <location>
        <begin position="174"/>
        <end position="191"/>
    </location>
</feature>
<dbReference type="GeneID" id="19015263"/>
<dbReference type="EMBL" id="FO082273">
    <property type="protein sequence ID" value="CCO17224.1"/>
    <property type="molecule type" value="Genomic_DNA"/>
</dbReference>
<feature type="compositionally biased region" description="Acidic residues" evidence="1">
    <location>
        <begin position="127"/>
        <end position="150"/>
    </location>
</feature>
<evidence type="ECO:0000313" key="2">
    <source>
        <dbReference type="EMBL" id="CCO17224.1"/>
    </source>
</evidence>
<feature type="region of interest" description="Disordered" evidence="1">
    <location>
        <begin position="32"/>
        <end position="65"/>
    </location>
</feature>
<protein>
    <submittedName>
        <fullName evidence="2">Uncharacterized protein</fullName>
    </submittedName>
</protein>
<feature type="compositionally biased region" description="Basic residues" evidence="1">
    <location>
        <begin position="38"/>
        <end position="47"/>
    </location>
</feature>
<name>K8EGU7_9CHLO</name>
<feature type="compositionally biased region" description="Basic and acidic residues" evidence="1">
    <location>
        <begin position="208"/>
        <end position="218"/>
    </location>
</feature>